<accession>B0TL32</accession>
<keyword evidence="9" id="KW-1185">Reference proteome</keyword>
<name>B0TL32_SHEHH</name>
<organism evidence="8 9">
    <name type="scientific">Shewanella halifaxensis (strain HAW-EB4)</name>
    <dbReference type="NCBI Taxonomy" id="458817"/>
    <lineage>
        <taxon>Bacteria</taxon>
        <taxon>Pseudomonadati</taxon>
        <taxon>Pseudomonadota</taxon>
        <taxon>Gammaproteobacteria</taxon>
        <taxon>Alteromonadales</taxon>
        <taxon>Shewanellaceae</taxon>
        <taxon>Shewanella</taxon>
    </lineage>
</organism>
<evidence type="ECO:0000256" key="6">
    <source>
        <dbReference type="ARBA" id="ARBA00023136"/>
    </source>
</evidence>
<keyword evidence="3" id="KW-1134">Transmembrane beta strand</keyword>
<evidence type="ECO:0000256" key="2">
    <source>
        <dbReference type="ARBA" id="ARBA00008163"/>
    </source>
</evidence>
<dbReference type="KEGG" id="shl:Shal_2681"/>
<proteinExistence type="inferred from homology"/>
<dbReference type="SUPFAM" id="SSF56935">
    <property type="entry name" value="Porins"/>
    <property type="match status" value="1"/>
</dbReference>
<dbReference type="PANTHER" id="PTHR35093:SF1">
    <property type="entry name" value="OUTER MEMBRANE LONG-CHAIN FATTY ACID RECEPTOR FADL FAMILY"/>
    <property type="match status" value="1"/>
</dbReference>
<evidence type="ECO:0000313" key="8">
    <source>
        <dbReference type="EMBL" id="ABZ77234.1"/>
    </source>
</evidence>
<dbReference type="EMBL" id="CP000931">
    <property type="protein sequence ID" value="ABZ77234.1"/>
    <property type="molecule type" value="Genomic_DNA"/>
</dbReference>
<dbReference type="Proteomes" id="UP000001317">
    <property type="component" value="Chromosome"/>
</dbReference>
<dbReference type="Pfam" id="PF03349">
    <property type="entry name" value="Toluene_X"/>
    <property type="match status" value="1"/>
</dbReference>
<reference evidence="8" key="1">
    <citation type="submission" date="2008-01" db="EMBL/GenBank/DDBJ databases">
        <title>Complete sequence of Shewanella halifaxensis HAW-EB4.</title>
        <authorList>
            <consortium name="US DOE Joint Genome Institute"/>
            <person name="Copeland A."/>
            <person name="Lucas S."/>
            <person name="Lapidus A."/>
            <person name="Glavina del Rio T."/>
            <person name="Dalin E."/>
            <person name="Tice H."/>
            <person name="Bruce D."/>
            <person name="Goodwin L."/>
            <person name="Pitluck S."/>
            <person name="Sims D."/>
            <person name="Brettin T."/>
            <person name="Detter J.C."/>
            <person name="Han C."/>
            <person name="Kuske C.R."/>
            <person name="Schmutz J."/>
            <person name="Larimer F."/>
            <person name="Land M."/>
            <person name="Hauser L."/>
            <person name="Kyrpides N."/>
            <person name="Kim E."/>
            <person name="Zhao J.-S."/>
            <person name="Richardson P."/>
        </authorList>
    </citation>
    <scope>NUCLEOTIDE SEQUENCE [LARGE SCALE GENOMIC DNA]</scope>
    <source>
        <strain evidence="8">HAW-EB4</strain>
    </source>
</reference>
<dbReference type="eggNOG" id="COG2067">
    <property type="taxonomic scope" value="Bacteria"/>
</dbReference>
<dbReference type="GO" id="GO:0015483">
    <property type="term" value="F:long-chain fatty acid transporting porin activity"/>
    <property type="evidence" value="ECO:0007669"/>
    <property type="project" value="TreeGrafter"/>
</dbReference>
<keyword evidence="5" id="KW-0732">Signal</keyword>
<sequence length="459" mass="49826">MHWSNKWILPLIMKLAPNKQDQNIIEMIIMKIFNKTLIAVSVALVSTQTMAAGFQINAQSATGIGRAFAGDAVIADNASVLSRNPAAMALFDEKQLSMGLTYADVQVEVQDVFVNSNLGELHFGNVDDGAEAKVIPNFYYVSPVNDKFAYGVAMFSNFGTGTDTTELSNNIAMGAIPAPIDLLGKTEVTTINFNLSASYRINDNFSVGAGLDVIYGSGTLTRGGAMPTGADPVHVELVDVDADGIAFGGIVGAVYEINADNRFGVSYRFSPEFTADGTVMFAGTDYQEINIPLPDIFQVAGFHQLTDTFALHYTAQMTTWGDFHEITVTDPAEAQLKKYAWDDSWLFSVGGTYTLTDKWTLRAGYMFDQGVVGEVSSISIPDSDRQWYTMGATYNLSKHTSLDFGIAFVRGEETNLTEQSSVLGLVGNLNPALGDDLSTVHATTTSNATYYSIQYNYKF</sequence>
<keyword evidence="7" id="KW-0998">Cell outer membrane</keyword>
<gene>
    <name evidence="8" type="ordered locus">Shal_2681</name>
</gene>
<keyword evidence="4" id="KW-0812">Transmembrane</keyword>
<dbReference type="PANTHER" id="PTHR35093">
    <property type="entry name" value="OUTER MEMBRANE PROTEIN NMB0088-RELATED"/>
    <property type="match status" value="1"/>
</dbReference>
<protein>
    <submittedName>
        <fullName evidence="8">Membrane protein involved in aromatic hydrocarbon degradation</fullName>
    </submittedName>
</protein>
<dbReference type="Gene3D" id="2.40.160.60">
    <property type="entry name" value="Outer membrane protein transport protein (OMPP1/FadL/TodX)"/>
    <property type="match status" value="1"/>
</dbReference>
<evidence type="ECO:0000256" key="1">
    <source>
        <dbReference type="ARBA" id="ARBA00004571"/>
    </source>
</evidence>
<evidence type="ECO:0000256" key="7">
    <source>
        <dbReference type="ARBA" id="ARBA00023237"/>
    </source>
</evidence>
<evidence type="ECO:0000256" key="4">
    <source>
        <dbReference type="ARBA" id="ARBA00022692"/>
    </source>
</evidence>
<evidence type="ECO:0000256" key="3">
    <source>
        <dbReference type="ARBA" id="ARBA00022452"/>
    </source>
</evidence>
<comment type="similarity">
    <text evidence="2">Belongs to the OmpP1/FadL family.</text>
</comment>
<dbReference type="STRING" id="458817.Shal_2681"/>
<dbReference type="GO" id="GO:0009279">
    <property type="term" value="C:cell outer membrane"/>
    <property type="evidence" value="ECO:0007669"/>
    <property type="project" value="UniProtKB-SubCell"/>
</dbReference>
<dbReference type="AlphaFoldDB" id="B0TL32"/>
<dbReference type="HOGENOM" id="CLU_035981_0_0_6"/>
<evidence type="ECO:0000256" key="5">
    <source>
        <dbReference type="ARBA" id="ARBA00022729"/>
    </source>
</evidence>
<dbReference type="InterPro" id="IPR005017">
    <property type="entry name" value="OMPP1/FadL/TodX"/>
</dbReference>
<evidence type="ECO:0000313" key="9">
    <source>
        <dbReference type="Proteomes" id="UP000001317"/>
    </source>
</evidence>
<keyword evidence="6" id="KW-0472">Membrane</keyword>
<comment type="subcellular location">
    <subcellularLocation>
        <location evidence="1">Cell outer membrane</location>
        <topology evidence="1">Multi-pass membrane protein</topology>
    </subcellularLocation>
</comment>